<reference evidence="6" key="2">
    <citation type="submission" date="2020-08" db="EMBL/GenBank/DDBJ databases">
        <title>Plant Genome Project.</title>
        <authorList>
            <person name="Zhang R.-G."/>
        </authorList>
    </citation>
    <scope>NUCLEOTIDE SEQUENCE</scope>
    <source>
        <strain evidence="6">Huo1</strain>
        <tissue evidence="6">Leaf</tissue>
    </source>
</reference>
<dbReference type="GO" id="GO:0003700">
    <property type="term" value="F:DNA-binding transcription factor activity"/>
    <property type="evidence" value="ECO:0007669"/>
    <property type="project" value="InterPro"/>
</dbReference>
<keyword evidence="4" id="KW-0175">Coiled coil</keyword>
<accession>A0A8X8ZPT5</accession>
<evidence type="ECO:0000256" key="3">
    <source>
        <dbReference type="ARBA" id="ARBA00023242"/>
    </source>
</evidence>
<dbReference type="GO" id="GO:0045893">
    <property type="term" value="P:positive regulation of DNA-templated transcription"/>
    <property type="evidence" value="ECO:0007669"/>
    <property type="project" value="TreeGrafter"/>
</dbReference>
<comment type="caution">
    <text evidence="6">The sequence shown here is derived from an EMBL/GenBank/DDBJ whole genome shotgun (WGS) entry which is preliminary data.</text>
</comment>
<feature type="domain" description="BZIP" evidence="5">
    <location>
        <begin position="45"/>
        <end position="108"/>
    </location>
</feature>
<dbReference type="InterPro" id="IPR046347">
    <property type="entry name" value="bZIP_sf"/>
</dbReference>
<evidence type="ECO:0000256" key="4">
    <source>
        <dbReference type="SAM" id="Coils"/>
    </source>
</evidence>
<feature type="coiled-coil region" evidence="4">
    <location>
        <begin position="77"/>
        <end position="111"/>
    </location>
</feature>
<keyword evidence="1" id="KW-0805">Transcription regulation</keyword>
<dbReference type="SMART" id="SM00338">
    <property type="entry name" value="BRLZ"/>
    <property type="match status" value="1"/>
</dbReference>
<sequence length="156" mass="18315">MKVVLPMPIFMAPAAETQTRKATINLDKAIGYELKHGRKLDPKMDTKKLRRTVSNRLSAQRSRVRKAQHIHDMESKVTELENTITMVRLRVESVKENWRLLQQQNEALERLVQIRLQEANVAQMVAEKNKAELGRLKGQMKDFQIWQFYRQPQPQP</sequence>
<keyword evidence="2" id="KW-0804">Transcription</keyword>
<evidence type="ECO:0000313" key="6">
    <source>
        <dbReference type="EMBL" id="KAG6412498.1"/>
    </source>
</evidence>
<dbReference type="PANTHER" id="PTHR46391">
    <property type="entry name" value="BASIC LEUCINE ZIPPER 34"/>
    <property type="match status" value="1"/>
</dbReference>
<dbReference type="GO" id="GO:0005634">
    <property type="term" value="C:nucleus"/>
    <property type="evidence" value="ECO:0007669"/>
    <property type="project" value="TreeGrafter"/>
</dbReference>
<dbReference type="InterPro" id="IPR052483">
    <property type="entry name" value="bZIP_transcription_regulators"/>
</dbReference>
<dbReference type="Pfam" id="PF00170">
    <property type="entry name" value="bZIP_1"/>
    <property type="match status" value="1"/>
</dbReference>
<name>A0A8X8ZPT5_SALSN</name>
<dbReference type="Proteomes" id="UP000298416">
    <property type="component" value="Unassembled WGS sequence"/>
</dbReference>
<organism evidence="6">
    <name type="scientific">Salvia splendens</name>
    <name type="common">Scarlet sage</name>
    <dbReference type="NCBI Taxonomy" id="180675"/>
    <lineage>
        <taxon>Eukaryota</taxon>
        <taxon>Viridiplantae</taxon>
        <taxon>Streptophyta</taxon>
        <taxon>Embryophyta</taxon>
        <taxon>Tracheophyta</taxon>
        <taxon>Spermatophyta</taxon>
        <taxon>Magnoliopsida</taxon>
        <taxon>eudicotyledons</taxon>
        <taxon>Gunneridae</taxon>
        <taxon>Pentapetalae</taxon>
        <taxon>asterids</taxon>
        <taxon>lamiids</taxon>
        <taxon>Lamiales</taxon>
        <taxon>Lamiaceae</taxon>
        <taxon>Nepetoideae</taxon>
        <taxon>Mentheae</taxon>
        <taxon>Salviinae</taxon>
        <taxon>Salvia</taxon>
        <taxon>Salvia subgen. Calosphace</taxon>
        <taxon>core Calosphace</taxon>
    </lineage>
</organism>
<dbReference type="Gene3D" id="1.20.5.170">
    <property type="match status" value="1"/>
</dbReference>
<keyword evidence="7" id="KW-1185">Reference proteome</keyword>
<dbReference type="PROSITE" id="PS00036">
    <property type="entry name" value="BZIP_BASIC"/>
    <property type="match status" value="1"/>
</dbReference>
<reference evidence="6" key="1">
    <citation type="submission" date="2018-01" db="EMBL/GenBank/DDBJ databases">
        <authorList>
            <person name="Mao J.F."/>
        </authorList>
    </citation>
    <scope>NUCLEOTIDE SEQUENCE</scope>
    <source>
        <strain evidence="6">Huo1</strain>
        <tissue evidence="6">Leaf</tissue>
    </source>
</reference>
<evidence type="ECO:0000256" key="2">
    <source>
        <dbReference type="ARBA" id="ARBA00023163"/>
    </source>
</evidence>
<dbReference type="SUPFAM" id="SSF57959">
    <property type="entry name" value="Leucine zipper domain"/>
    <property type="match status" value="1"/>
</dbReference>
<dbReference type="EMBL" id="PNBA02000009">
    <property type="protein sequence ID" value="KAG6412498.1"/>
    <property type="molecule type" value="Genomic_DNA"/>
</dbReference>
<evidence type="ECO:0000313" key="7">
    <source>
        <dbReference type="Proteomes" id="UP000298416"/>
    </source>
</evidence>
<dbReference type="PROSITE" id="PS50217">
    <property type="entry name" value="BZIP"/>
    <property type="match status" value="1"/>
</dbReference>
<evidence type="ECO:0000259" key="5">
    <source>
        <dbReference type="PROSITE" id="PS50217"/>
    </source>
</evidence>
<dbReference type="GO" id="GO:0003677">
    <property type="term" value="F:DNA binding"/>
    <property type="evidence" value="ECO:0007669"/>
    <property type="project" value="TreeGrafter"/>
</dbReference>
<evidence type="ECO:0000256" key="1">
    <source>
        <dbReference type="ARBA" id="ARBA00023015"/>
    </source>
</evidence>
<dbReference type="InterPro" id="IPR004827">
    <property type="entry name" value="bZIP"/>
</dbReference>
<gene>
    <name evidence="6" type="ORF">SASPL_125177</name>
</gene>
<dbReference type="AlphaFoldDB" id="A0A8X8ZPT5"/>
<dbReference type="PANTHER" id="PTHR46391:SF20">
    <property type="entry name" value="BASIC LEUCINE ZIPPER 61"/>
    <property type="match status" value="1"/>
</dbReference>
<proteinExistence type="predicted"/>
<keyword evidence="3" id="KW-0539">Nucleus</keyword>
<protein>
    <recommendedName>
        <fullName evidence="5">BZIP domain-containing protein</fullName>
    </recommendedName>
</protein>